<keyword evidence="3" id="KW-1185">Reference proteome</keyword>
<accession>A0A2I1D1X2</accession>
<dbReference type="OrthoDB" id="1577640at2759"/>
<reference evidence="2" key="1">
    <citation type="submission" date="2016-12" db="EMBL/GenBank/DDBJ databases">
        <title>The genomes of Aspergillus section Nigri reveals drivers in fungal speciation.</title>
        <authorList>
            <consortium name="DOE Joint Genome Institute"/>
            <person name="Vesth T.C."/>
            <person name="Nybo J."/>
            <person name="Theobald S."/>
            <person name="Brandl J."/>
            <person name="Frisvad J.C."/>
            <person name="Nielsen K.F."/>
            <person name="Lyhne E.K."/>
            <person name="Kogle M.E."/>
            <person name="Kuo A."/>
            <person name="Riley R."/>
            <person name="Clum A."/>
            <person name="Nolan M."/>
            <person name="Lipzen A."/>
            <person name="Salamov A."/>
            <person name="Henrissat B."/>
            <person name="Wiebenga A."/>
            <person name="De vries R.P."/>
            <person name="Grigoriev I.V."/>
            <person name="Mortensen U.H."/>
            <person name="Andersen M.R."/>
            <person name="Baker S.E."/>
        </authorList>
    </citation>
    <scope>NUCLEOTIDE SEQUENCE</scope>
    <source>
        <strain evidence="2">IBT 28561</strain>
    </source>
</reference>
<evidence type="ECO:0000313" key="2">
    <source>
        <dbReference type="EMBL" id="PKY03848.1"/>
    </source>
</evidence>
<dbReference type="RefSeq" id="XP_024692442.1">
    <property type="nucleotide sequence ID" value="XM_024838200.1"/>
</dbReference>
<dbReference type="InterPro" id="IPR000845">
    <property type="entry name" value="Nucleoside_phosphorylase_d"/>
</dbReference>
<dbReference type="GO" id="GO:0003824">
    <property type="term" value="F:catalytic activity"/>
    <property type="evidence" value="ECO:0007669"/>
    <property type="project" value="InterPro"/>
</dbReference>
<dbReference type="Proteomes" id="UP000234254">
    <property type="component" value="Unassembled WGS sequence"/>
</dbReference>
<dbReference type="GO" id="GO:0009116">
    <property type="term" value="P:nucleoside metabolic process"/>
    <property type="evidence" value="ECO:0007669"/>
    <property type="project" value="InterPro"/>
</dbReference>
<dbReference type="PANTHER" id="PTHR46082:SF11">
    <property type="entry name" value="AAA+ ATPASE DOMAIN-CONTAINING PROTEIN-RELATED"/>
    <property type="match status" value="1"/>
</dbReference>
<dbReference type="Pfam" id="PF01048">
    <property type="entry name" value="PNP_UDP_1"/>
    <property type="match status" value="1"/>
</dbReference>
<protein>
    <submittedName>
        <fullName evidence="2">Pfs domain protein</fullName>
    </submittedName>
</protein>
<dbReference type="PANTHER" id="PTHR46082">
    <property type="entry name" value="ATP/GTP-BINDING PROTEIN-RELATED"/>
    <property type="match status" value="1"/>
</dbReference>
<dbReference type="EMBL" id="MSFM01000007">
    <property type="protein sequence ID" value="PKY03848.1"/>
    <property type="molecule type" value="Genomic_DNA"/>
</dbReference>
<dbReference type="InterPro" id="IPR053137">
    <property type="entry name" value="NLR-like"/>
</dbReference>
<dbReference type="VEuPathDB" id="FungiDB:P168DRAFT_297712"/>
<gene>
    <name evidence="2" type="ORF">P168DRAFT_297712</name>
</gene>
<dbReference type="SUPFAM" id="SSF53167">
    <property type="entry name" value="Purine and uridine phosphorylases"/>
    <property type="match status" value="1"/>
</dbReference>
<dbReference type="GeneID" id="36545724"/>
<evidence type="ECO:0000259" key="1">
    <source>
        <dbReference type="Pfam" id="PF01048"/>
    </source>
</evidence>
<name>A0A2I1D1X2_ASPC2</name>
<feature type="domain" description="Nucleoside phosphorylase" evidence="1">
    <location>
        <begin position="14"/>
        <end position="302"/>
    </location>
</feature>
<dbReference type="Gene3D" id="3.40.50.1580">
    <property type="entry name" value="Nucleoside phosphorylase domain"/>
    <property type="match status" value="1"/>
</dbReference>
<comment type="caution">
    <text evidence="2">The sequence shown here is derived from an EMBL/GenBank/DDBJ whole genome shotgun (WGS) entry which is preliminary data.</text>
</comment>
<dbReference type="InterPro" id="IPR035994">
    <property type="entry name" value="Nucleoside_phosphorylase_sf"/>
</dbReference>
<organism evidence="2 3">
    <name type="scientific">Aspergillus campestris (strain IBT 28561)</name>
    <dbReference type="NCBI Taxonomy" id="1392248"/>
    <lineage>
        <taxon>Eukaryota</taxon>
        <taxon>Fungi</taxon>
        <taxon>Dikarya</taxon>
        <taxon>Ascomycota</taxon>
        <taxon>Pezizomycotina</taxon>
        <taxon>Eurotiomycetes</taxon>
        <taxon>Eurotiomycetidae</taxon>
        <taxon>Eurotiales</taxon>
        <taxon>Aspergillaceae</taxon>
        <taxon>Aspergillus</taxon>
        <taxon>Aspergillus subgen. Circumdati</taxon>
    </lineage>
</organism>
<sequence>MATGNHRSLNDYTVGWLCALSEEMAAAEAMLDETHESLPLPESDDNSYTFGKVGGHCIVIACLPAGEYGTTYATAAATHLISTFGRSIRFGLMVGIGGGIPSENADIRLGDVVVSHPRFAYGGVVQYDYGKALHDGIFQSTGQLNGPPNNLLSALSKLQATHHRDNRQFMSYLRTIGRGSSQFAARMSRPALEDRLYCADYKHVEGRATCSECDIAKIVSREIRDTNEPHIHYGVIASGNKVVKDSQLRDKLGHKFNAYCLDMESAGLMNHFKCLVIRGISDYSDSHKNDRWQGYAAAAAAAFAKEFLLTVPVVQTRNTEPMTTGPTSLTIV</sequence>
<proteinExistence type="predicted"/>
<dbReference type="AlphaFoldDB" id="A0A2I1D1X2"/>
<evidence type="ECO:0000313" key="3">
    <source>
        <dbReference type="Proteomes" id="UP000234254"/>
    </source>
</evidence>